<name>A0ABV7QYQ9_9PSEU</name>
<evidence type="ECO:0000313" key="7">
    <source>
        <dbReference type="Proteomes" id="UP001595764"/>
    </source>
</evidence>
<dbReference type="PANTHER" id="PTHR30204">
    <property type="entry name" value="REDOX-CYCLING DRUG-SENSING TRANSCRIPTIONAL ACTIVATOR SOXR"/>
    <property type="match status" value="1"/>
</dbReference>
<feature type="domain" description="HTH merR-type" evidence="5">
    <location>
        <begin position="1"/>
        <end position="54"/>
    </location>
</feature>
<dbReference type="GO" id="GO:0003677">
    <property type="term" value="F:DNA binding"/>
    <property type="evidence" value="ECO:0007669"/>
    <property type="project" value="UniProtKB-KW"/>
</dbReference>
<dbReference type="RefSeq" id="WP_377875756.1">
    <property type="nucleotide sequence ID" value="NZ_JBHMAY010000083.1"/>
</dbReference>
<evidence type="ECO:0000256" key="2">
    <source>
        <dbReference type="ARBA" id="ARBA00023125"/>
    </source>
</evidence>
<evidence type="ECO:0000256" key="4">
    <source>
        <dbReference type="SAM" id="MobiDB-lite"/>
    </source>
</evidence>
<feature type="region of interest" description="Disordered" evidence="4">
    <location>
        <begin position="143"/>
        <end position="174"/>
    </location>
</feature>
<accession>A0ABV7QYQ9</accession>
<dbReference type="Proteomes" id="UP001595764">
    <property type="component" value="Unassembled WGS sequence"/>
</dbReference>
<protein>
    <submittedName>
        <fullName evidence="6">MerR family DNA-binding protein</fullName>
    </submittedName>
</protein>
<evidence type="ECO:0000256" key="1">
    <source>
        <dbReference type="ARBA" id="ARBA00023015"/>
    </source>
</evidence>
<dbReference type="EMBL" id="JBHRWI010000081">
    <property type="protein sequence ID" value="MFC3517610.1"/>
    <property type="molecule type" value="Genomic_DNA"/>
</dbReference>
<dbReference type="InterPro" id="IPR015358">
    <property type="entry name" value="Tscrpt_reg_MerR_DNA-bd"/>
</dbReference>
<gene>
    <name evidence="6" type="ORF">ACFORO_46145</name>
</gene>
<dbReference type="Gene3D" id="1.10.1660.10">
    <property type="match status" value="1"/>
</dbReference>
<dbReference type="PROSITE" id="PS50937">
    <property type="entry name" value="HTH_MERR_2"/>
    <property type="match status" value="1"/>
</dbReference>
<dbReference type="SUPFAM" id="SSF46955">
    <property type="entry name" value="Putative DNA-binding domain"/>
    <property type="match status" value="1"/>
</dbReference>
<comment type="caution">
    <text evidence="6">The sequence shown here is derived from an EMBL/GenBank/DDBJ whole genome shotgun (WGS) entry which is preliminary data.</text>
</comment>
<dbReference type="InterPro" id="IPR000551">
    <property type="entry name" value="MerR-type_HTH_dom"/>
</dbReference>
<proteinExistence type="predicted"/>
<dbReference type="PANTHER" id="PTHR30204:SF97">
    <property type="entry name" value="MERR FAMILY REGULATORY PROTEIN"/>
    <property type="match status" value="1"/>
</dbReference>
<feature type="compositionally biased region" description="Basic residues" evidence="4">
    <location>
        <begin position="152"/>
        <end position="168"/>
    </location>
</feature>
<keyword evidence="2 6" id="KW-0238">DNA-binding</keyword>
<evidence type="ECO:0000313" key="6">
    <source>
        <dbReference type="EMBL" id="MFC3517610.1"/>
    </source>
</evidence>
<evidence type="ECO:0000259" key="5">
    <source>
        <dbReference type="PROSITE" id="PS50937"/>
    </source>
</evidence>
<organism evidence="6 7">
    <name type="scientific">Amycolatopsis halotolerans</name>
    <dbReference type="NCBI Taxonomy" id="330083"/>
    <lineage>
        <taxon>Bacteria</taxon>
        <taxon>Bacillati</taxon>
        <taxon>Actinomycetota</taxon>
        <taxon>Actinomycetes</taxon>
        <taxon>Pseudonocardiales</taxon>
        <taxon>Pseudonocardiaceae</taxon>
        <taxon>Amycolatopsis</taxon>
    </lineage>
</organism>
<sequence>MRHYHQAWLLEPADADPDTGYRRHTVDQLPAAQVIRRFRELGMPLEEIRAVLATSDLRARNDRIAAHLDHLEGELSRTQHTVSALRDPLAPERAADALEVELRRVPAVPAAVIIEAVDGQDSVAWLQATESWPRSICPALVPLAGSTPTRPSGKRRPAGLPYRSRRRGSLKEAGHADCEQATLLSDVYNI</sequence>
<keyword evidence="7" id="KW-1185">Reference proteome</keyword>
<dbReference type="Pfam" id="PF09278">
    <property type="entry name" value="MerR-DNA-bind"/>
    <property type="match status" value="1"/>
</dbReference>
<reference evidence="7" key="1">
    <citation type="journal article" date="2019" name="Int. J. Syst. Evol. Microbiol.">
        <title>The Global Catalogue of Microorganisms (GCM) 10K type strain sequencing project: providing services to taxonomists for standard genome sequencing and annotation.</title>
        <authorList>
            <consortium name="The Broad Institute Genomics Platform"/>
            <consortium name="The Broad Institute Genome Sequencing Center for Infectious Disease"/>
            <person name="Wu L."/>
            <person name="Ma J."/>
        </authorList>
    </citation>
    <scope>NUCLEOTIDE SEQUENCE [LARGE SCALE GENOMIC DNA]</scope>
    <source>
        <strain evidence="7">CGMCC 4.7682</strain>
    </source>
</reference>
<keyword evidence="3" id="KW-0804">Transcription</keyword>
<dbReference type="InterPro" id="IPR047057">
    <property type="entry name" value="MerR_fam"/>
</dbReference>
<dbReference type="InterPro" id="IPR009061">
    <property type="entry name" value="DNA-bd_dom_put_sf"/>
</dbReference>
<keyword evidence="1" id="KW-0805">Transcription regulation</keyword>
<evidence type="ECO:0000256" key="3">
    <source>
        <dbReference type="ARBA" id="ARBA00023163"/>
    </source>
</evidence>